<feature type="transmembrane region" description="Helical" evidence="1">
    <location>
        <begin position="236"/>
        <end position="254"/>
    </location>
</feature>
<dbReference type="InterPro" id="IPR018677">
    <property type="entry name" value="DUF2157"/>
</dbReference>
<evidence type="ECO:0000259" key="2">
    <source>
        <dbReference type="Pfam" id="PF09925"/>
    </source>
</evidence>
<gene>
    <name evidence="3" type="ORF">IEW27_02775</name>
    <name evidence="4" type="ORF">LNP80_10070</name>
</gene>
<evidence type="ECO:0000256" key="1">
    <source>
        <dbReference type="SAM" id="Phobius"/>
    </source>
</evidence>
<dbReference type="RefSeq" id="WP_191178159.1">
    <property type="nucleotide sequence ID" value="NZ_JACXXP010000002.1"/>
</dbReference>
<feature type="transmembrane region" description="Helical" evidence="1">
    <location>
        <begin position="208"/>
        <end position="230"/>
    </location>
</feature>
<evidence type="ECO:0000313" key="4">
    <source>
        <dbReference type="EMBL" id="MCC9034593.1"/>
    </source>
</evidence>
<evidence type="ECO:0000313" key="5">
    <source>
        <dbReference type="Proteomes" id="UP000603715"/>
    </source>
</evidence>
<feature type="transmembrane region" description="Helical" evidence="1">
    <location>
        <begin position="102"/>
        <end position="121"/>
    </location>
</feature>
<reference evidence="5" key="2">
    <citation type="submission" date="2023-07" db="EMBL/GenBank/DDBJ databases">
        <title>Description of novel Chryseobacterium sp. strain C-2.</title>
        <authorList>
            <person name="Saticioglu I.B."/>
        </authorList>
    </citation>
    <scope>NUCLEOTIDE SEQUENCE [LARGE SCALE GENOMIC DNA]</scope>
    <source>
        <strain evidence="5">C-2</strain>
    </source>
</reference>
<dbReference type="EMBL" id="JACXXP010000002">
    <property type="protein sequence ID" value="MBD3903521.1"/>
    <property type="molecule type" value="Genomic_DNA"/>
</dbReference>
<feature type="domain" description="DUF2157" evidence="2">
    <location>
        <begin position="41"/>
        <end position="151"/>
    </location>
</feature>
<protein>
    <submittedName>
        <fullName evidence="4">DUF2157 domain-containing protein</fullName>
    </submittedName>
</protein>
<dbReference type="Proteomes" id="UP001107960">
    <property type="component" value="Unassembled WGS sequence"/>
</dbReference>
<keyword evidence="1" id="KW-0812">Transmembrane</keyword>
<proteinExistence type="predicted"/>
<feature type="transmembrane region" description="Helical" evidence="1">
    <location>
        <begin position="72"/>
        <end position="90"/>
    </location>
</feature>
<comment type="caution">
    <text evidence="4">The sequence shown here is derived from an EMBL/GenBank/DDBJ whole genome shotgun (WGS) entry which is preliminary data.</text>
</comment>
<evidence type="ECO:0000313" key="6">
    <source>
        <dbReference type="Proteomes" id="UP001107960"/>
    </source>
</evidence>
<dbReference type="AlphaFoldDB" id="A0A9Q3UV77"/>
<evidence type="ECO:0000313" key="3">
    <source>
        <dbReference type="EMBL" id="MBD3903521.1"/>
    </source>
</evidence>
<organism evidence="4 6">
    <name type="scientific">Chryseobacterium muglaense</name>
    <dbReference type="NCBI Taxonomy" id="2893752"/>
    <lineage>
        <taxon>Bacteria</taxon>
        <taxon>Pseudomonadati</taxon>
        <taxon>Bacteroidota</taxon>
        <taxon>Flavobacteriia</taxon>
        <taxon>Flavobacteriales</taxon>
        <taxon>Weeksellaceae</taxon>
        <taxon>Chryseobacterium group</taxon>
        <taxon>Chryseobacterium</taxon>
    </lineage>
</organism>
<feature type="transmembrane region" description="Helical" evidence="1">
    <location>
        <begin position="44"/>
        <end position="66"/>
    </location>
</feature>
<keyword evidence="1" id="KW-0472">Membrane</keyword>
<dbReference type="Pfam" id="PF09925">
    <property type="entry name" value="DUF2157"/>
    <property type="match status" value="1"/>
</dbReference>
<reference evidence="4" key="1">
    <citation type="submission" date="2021-11" db="EMBL/GenBank/DDBJ databases">
        <title>Description of novel Chryseobacterium species.</title>
        <authorList>
            <person name="Saticioglu I.B."/>
            <person name="Ay H."/>
            <person name="Altun S."/>
            <person name="Duman M."/>
        </authorList>
    </citation>
    <scope>NUCLEOTIDE SEQUENCE</scope>
    <source>
        <strain evidence="4">C-39</strain>
    </source>
</reference>
<feature type="transmembrane region" description="Helical" evidence="1">
    <location>
        <begin position="288"/>
        <end position="310"/>
    </location>
</feature>
<keyword evidence="1" id="KW-1133">Transmembrane helix</keyword>
<feature type="transmembrane region" description="Helical" evidence="1">
    <location>
        <begin position="127"/>
        <end position="144"/>
    </location>
</feature>
<keyword evidence="5" id="KW-1185">Reference proteome</keyword>
<feature type="transmembrane region" description="Helical" evidence="1">
    <location>
        <begin position="261"/>
        <end position="282"/>
    </location>
</feature>
<accession>A0A9Q3UV77</accession>
<sequence length="318" mass="36108">MKNIQREDIKLISRHSNMTEPEVERLLKENVYNNKEMWQKFLRLFFITLGVGFATAGIIFFFAYNWADLHKFAKIGMTEAFVIATTLIALLPKINQNTRNIILTGSAFLVGALFAVFGQIYQTGANAYDFFLAWTLFIALWVLVSNFAPLWLLFIVLINTTFILYSQQVAKDWDELLIVTIIFCINVIILISSFLLQNLKKVSAIPTWLTHILALGCVVFASFGMMLVIFDNHEAFSILFTMLVLTAYALGIWHGLHSKSIFYLSVIAFSIIYISTAMLTSISNDGGMFLFVSLFVIASVTAVIMTLINLQKKWKNEN</sequence>
<dbReference type="Proteomes" id="UP000603715">
    <property type="component" value="Unassembled WGS sequence"/>
</dbReference>
<dbReference type="EMBL" id="JAJJML010000001">
    <property type="protein sequence ID" value="MCC9034593.1"/>
    <property type="molecule type" value="Genomic_DNA"/>
</dbReference>
<feature type="transmembrane region" description="Helical" evidence="1">
    <location>
        <begin position="176"/>
        <end position="196"/>
    </location>
</feature>
<name>A0A9Q3UV77_9FLAO</name>
<reference evidence="3" key="3">
    <citation type="submission" date="2024-05" db="EMBL/GenBank/DDBJ databases">
        <title>Description of novel Chryseobacterium sp. strain C-2.</title>
        <authorList>
            <person name="Saticioglu I.B."/>
        </authorList>
    </citation>
    <scope>NUCLEOTIDE SEQUENCE</scope>
    <source>
        <strain evidence="3">C-2</strain>
    </source>
</reference>